<feature type="region of interest" description="Disordered" evidence="1">
    <location>
        <begin position="59"/>
        <end position="88"/>
    </location>
</feature>
<evidence type="ECO:0000313" key="2">
    <source>
        <dbReference type="EMBL" id="EMS64828.1"/>
    </source>
</evidence>
<feature type="compositionally biased region" description="Gly residues" evidence="1">
    <location>
        <begin position="1"/>
        <end position="12"/>
    </location>
</feature>
<feature type="region of interest" description="Disordered" evidence="1">
    <location>
        <begin position="496"/>
        <end position="520"/>
    </location>
</feature>
<dbReference type="OMA" id="HKQNFHA"/>
<dbReference type="eggNOG" id="ENOG502R4T9">
    <property type="taxonomic scope" value="Eukaryota"/>
</dbReference>
<sequence length="604" mass="67192">MASSGGMTGSGEGAQRSNSNKSGDSSSSTSSATSGGSGNKKKKGKLLSLGKFHIEVESAYPQGQSAVAQTRARTADRTPQTRRPNYKSKEEFLLLGASPAASSHKQNFHAAAHPPESDRLLPREQVMDVSGSPSELACLKAAAAELARLKARDDLLEELAAEGSAELKAETNMLLKEFAHLLQTYKMKGCISFYGRRALQMVPSNDFDFVVDFNHVLDEGYIDLAVKIVKENDACRGNAWLLGTAINFLRTRRLLDRNELQSVFLDFENLPVSMKSFAQYDALDLVQGDASPFGQENHLVTARFIGRQIYISAEEHVLKQNLAGKTWGGQFEAKDIYIILFSRTSILCLIRPSGETLVCSPENRVLDIKKLHEIMSVNSVVQYLPYHVALMPLAANEYLTEKLHKAIESVRIPANEFRDYISVFESVPASNVDWRDDYTESNSQDELLKAVYKHDRRAIQQILDKSIGPVQEDTSNTEVQITSATVLQENTRFAELQESTRQDSSSSTGVRSSAVTEKTKFKRNKKGKLAFKRHLDVHLHSHLAAKAGTRPLSGMFQAEAYSSKNNDVLGEIFTDLFSGPSMKMKKFLRPIMAHYRHLRDMDDE</sequence>
<feature type="compositionally biased region" description="Polar residues" evidence="1">
    <location>
        <begin position="61"/>
        <end position="83"/>
    </location>
</feature>
<dbReference type="EMBL" id="KD051383">
    <property type="protein sequence ID" value="EMS64828.1"/>
    <property type="molecule type" value="Genomic_DNA"/>
</dbReference>
<feature type="region of interest" description="Disordered" evidence="1">
    <location>
        <begin position="1"/>
        <end position="44"/>
    </location>
</feature>
<feature type="compositionally biased region" description="Low complexity" evidence="1">
    <location>
        <begin position="504"/>
        <end position="513"/>
    </location>
</feature>
<reference evidence="2" key="1">
    <citation type="journal article" date="2013" name="Nature">
        <title>Draft genome of the wheat A-genome progenitor Triticum urartu.</title>
        <authorList>
            <person name="Ling H.Q."/>
            <person name="Zhao S."/>
            <person name="Liu D."/>
            <person name="Wang J."/>
            <person name="Sun H."/>
            <person name="Zhang C."/>
            <person name="Fan H."/>
            <person name="Li D."/>
            <person name="Dong L."/>
            <person name="Tao Y."/>
            <person name="Gao C."/>
            <person name="Wu H."/>
            <person name="Li Y."/>
            <person name="Cui Y."/>
            <person name="Guo X."/>
            <person name="Zheng S."/>
            <person name="Wang B."/>
            <person name="Yu K."/>
            <person name="Liang Q."/>
            <person name="Yang W."/>
            <person name="Lou X."/>
            <person name="Chen J."/>
            <person name="Feng M."/>
            <person name="Jian J."/>
            <person name="Zhang X."/>
            <person name="Luo G."/>
            <person name="Jiang Y."/>
            <person name="Liu J."/>
            <person name="Wang Z."/>
            <person name="Sha Y."/>
            <person name="Zhang B."/>
            <person name="Wu H."/>
            <person name="Tang D."/>
            <person name="Shen Q."/>
            <person name="Xue P."/>
            <person name="Zou S."/>
            <person name="Wang X."/>
            <person name="Liu X."/>
            <person name="Wang F."/>
            <person name="Yang Y."/>
            <person name="An X."/>
            <person name="Dong Z."/>
            <person name="Zhang K."/>
            <person name="Zhang X."/>
            <person name="Luo M.C."/>
            <person name="Dvorak J."/>
            <person name="Tong Y."/>
            <person name="Wang J."/>
            <person name="Yang H."/>
            <person name="Li Z."/>
            <person name="Wang D."/>
            <person name="Zhang A."/>
            <person name="Wang J."/>
        </authorList>
    </citation>
    <scope>NUCLEOTIDE SEQUENCE</scope>
</reference>
<name>M7ZNM1_TRIUA</name>
<gene>
    <name evidence="2" type="ORF">TRIUR3_08819</name>
</gene>
<dbReference type="AlphaFoldDB" id="M7ZNM1"/>
<protein>
    <submittedName>
        <fullName evidence="2">Uncharacterized protein</fullName>
    </submittedName>
</protein>
<organism evidence="2">
    <name type="scientific">Triticum urartu</name>
    <name type="common">Red wild einkorn</name>
    <name type="synonym">Crithodium urartu</name>
    <dbReference type="NCBI Taxonomy" id="4572"/>
    <lineage>
        <taxon>Eukaryota</taxon>
        <taxon>Viridiplantae</taxon>
        <taxon>Streptophyta</taxon>
        <taxon>Embryophyta</taxon>
        <taxon>Tracheophyta</taxon>
        <taxon>Spermatophyta</taxon>
        <taxon>Magnoliopsida</taxon>
        <taxon>Liliopsida</taxon>
        <taxon>Poales</taxon>
        <taxon>Poaceae</taxon>
        <taxon>BOP clade</taxon>
        <taxon>Pooideae</taxon>
        <taxon>Triticodae</taxon>
        <taxon>Triticeae</taxon>
        <taxon>Triticinae</taxon>
        <taxon>Triticum</taxon>
    </lineage>
</organism>
<evidence type="ECO:0000256" key="1">
    <source>
        <dbReference type="SAM" id="MobiDB-lite"/>
    </source>
</evidence>
<feature type="compositionally biased region" description="Low complexity" evidence="1">
    <location>
        <begin position="17"/>
        <end position="34"/>
    </location>
</feature>
<accession>M7ZNM1</accession>
<proteinExistence type="predicted"/>